<feature type="domain" description="Solute-binding protein family 5" evidence="3">
    <location>
        <begin position="149"/>
        <end position="557"/>
    </location>
</feature>
<dbReference type="Gene3D" id="3.40.190.10">
    <property type="entry name" value="Periplasmic binding protein-like II"/>
    <property type="match status" value="1"/>
</dbReference>
<keyword evidence="1" id="KW-0732">Signal</keyword>
<dbReference type="AlphaFoldDB" id="A0A2L1GKP4"/>
<name>A0A2L1GKP4_9BACT</name>
<accession>A0A2L1GKP4</accession>
<keyword evidence="2" id="KW-0472">Membrane</keyword>
<dbReference type="Pfam" id="PF00496">
    <property type="entry name" value="SBP_bac_5"/>
    <property type="match status" value="1"/>
</dbReference>
<dbReference type="Proteomes" id="UP000239867">
    <property type="component" value="Chromosome"/>
</dbReference>
<organism evidence="4 5">
    <name type="scientific">Desulfobulbus oralis</name>
    <dbReference type="NCBI Taxonomy" id="1986146"/>
    <lineage>
        <taxon>Bacteria</taxon>
        <taxon>Pseudomonadati</taxon>
        <taxon>Thermodesulfobacteriota</taxon>
        <taxon>Desulfobulbia</taxon>
        <taxon>Desulfobulbales</taxon>
        <taxon>Desulfobulbaceae</taxon>
        <taxon>Desulfobulbus</taxon>
    </lineage>
</organism>
<dbReference type="GO" id="GO:0043190">
    <property type="term" value="C:ATP-binding cassette (ABC) transporter complex"/>
    <property type="evidence" value="ECO:0007669"/>
    <property type="project" value="InterPro"/>
</dbReference>
<evidence type="ECO:0000256" key="1">
    <source>
        <dbReference type="ARBA" id="ARBA00022729"/>
    </source>
</evidence>
<dbReference type="GO" id="GO:0030288">
    <property type="term" value="C:outer membrane-bounded periplasmic space"/>
    <property type="evidence" value="ECO:0007669"/>
    <property type="project" value="TreeGrafter"/>
</dbReference>
<dbReference type="PIRSF" id="PIRSF002741">
    <property type="entry name" value="MppA"/>
    <property type="match status" value="1"/>
</dbReference>
<dbReference type="GO" id="GO:0015833">
    <property type="term" value="P:peptide transport"/>
    <property type="evidence" value="ECO:0007669"/>
    <property type="project" value="TreeGrafter"/>
</dbReference>
<dbReference type="PANTHER" id="PTHR30290:SF64">
    <property type="entry name" value="ABC TRANSPORTER PERIPLASMIC BINDING PROTEIN"/>
    <property type="match status" value="1"/>
</dbReference>
<dbReference type="InterPro" id="IPR000914">
    <property type="entry name" value="SBP_5_dom"/>
</dbReference>
<keyword evidence="2" id="KW-1133">Transmembrane helix</keyword>
<dbReference type="PANTHER" id="PTHR30290">
    <property type="entry name" value="PERIPLASMIC BINDING COMPONENT OF ABC TRANSPORTER"/>
    <property type="match status" value="1"/>
</dbReference>
<dbReference type="GO" id="GO:0042884">
    <property type="term" value="P:microcin transport"/>
    <property type="evidence" value="ECO:0007669"/>
    <property type="project" value="TreeGrafter"/>
</dbReference>
<dbReference type="GO" id="GO:1904680">
    <property type="term" value="F:peptide transmembrane transporter activity"/>
    <property type="evidence" value="ECO:0007669"/>
    <property type="project" value="TreeGrafter"/>
</dbReference>
<evidence type="ECO:0000313" key="5">
    <source>
        <dbReference type="Proteomes" id="UP000239867"/>
    </source>
</evidence>
<keyword evidence="5" id="KW-1185">Reference proteome</keyword>
<gene>
    <name evidence="4" type="ORF">CAY53_01065</name>
</gene>
<dbReference type="InterPro" id="IPR039424">
    <property type="entry name" value="SBP_5"/>
</dbReference>
<dbReference type="InterPro" id="IPR030678">
    <property type="entry name" value="Peptide/Ni-bd"/>
</dbReference>
<dbReference type="OrthoDB" id="9772924at2"/>
<reference evidence="4 5" key="1">
    <citation type="journal article" date="2018" name="MBio">
        <title>Insights into the evolution of host association through the isolation and characterization of a novel human periodontal pathobiont, Desulfobulbus oralis.</title>
        <authorList>
            <person name="Cross K.L."/>
            <person name="Chirania P."/>
            <person name="Xiong W."/>
            <person name="Beall C.J."/>
            <person name="Elkins J.G."/>
            <person name="Giannone R.J."/>
            <person name="Griffen A.L."/>
            <person name="Guss A.M."/>
            <person name="Hettich R.L."/>
            <person name="Joshi S.S."/>
            <person name="Mokrzan E.M."/>
            <person name="Martin R.K."/>
            <person name="Zhulin I.B."/>
            <person name="Leys E.J."/>
            <person name="Podar M."/>
        </authorList>
    </citation>
    <scope>NUCLEOTIDE SEQUENCE [LARGE SCALE GENOMIC DNA]</scope>
    <source>
        <strain evidence="4 5">ORNL</strain>
    </source>
</reference>
<evidence type="ECO:0000259" key="3">
    <source>
        <dbReference type="Pfam" id="PF00496"/>
    </source>
</evidence>
<proteinExistence type="predicted"/>
<sequence length="646" mass="73077">MTHSWKRGNKQQARPCERWPEAHSERLYKTGVPAYSARPFAYQQPAREGTMRFFLRRFMLAALFFMPLPLQAGHGLSIDGSLKYPKNFERFAYTSPKARPGGLLNLHDLGGFDKMNPFTLKGAAPAGLAGYVFETLTVPSLDEPFAQYGLIAEDIELAADKMSVTFTIDPRAAFSDGTPVTVADVQFSLETLKSGAAHPFYQMYFQDIEGAEILDARRIRFRFARLNRELPMIAGQLPVLSKAFYSAHPFAASGAGLMTPPLGSGPYLVERAVAGKSISYKKNPNYWAKDHPARRGMFNFERIVVKCYKDPIVALEAFKAGEFDVLSVHIAKQWHRDMKGRRFDSGQLLRKNFPHRNDAGLQGFILNTRRPLFKDVRVRQALGLALDFEWTNESLFYGGYVRSNSYFSNSIYAAPGLPDEAELALLNPWRSHLPEAVFTTPLTPPSTRPPHSLRGNLLQARSLLEQAGWQMQNGVLRNAAGQPFHFDILLADNAFERVMAAYAHNLKKLGIRADYRHIDLSLYADRVRNFDFDMIVNGFGQSQSPGNEQRDYWTSAAADQKGSRNLAGIKSPVVDALVNAVIYAETQEALITACRALDRVLWYGYYVVPNWYLASHRLAYASWLRQPEILPLYYSADQWLNTWWRE</sequence>
<dbReference type="SUPFAM" id="SSF53850">
    <property type="entry name" value="Periplasmic binding protein-like II"/>
    <property type="match status" value="1"/>
</dbReference>
<evidence type="ECO:0000313" key="4">
    <source>
        <dbReference type="EMBL" id="AVD70242.1"/>
    </source>
</evidence>
<dbReference type="KEGG" id="deo:CAY53_01065"/>
<evidence type="ECO:0000256" key="2">
    <source>
        <dbReference type="SAM" id="Phobius"/>
    </source>
</evidence>
<protein>
    <submittedName>
        <fullName evidence="4">ABC transporter substrate-binding protein</fullName>
    </submittedName>
</protein>
<dbReference type="EMBL" id="CP021255">
    <property type="protein sequence ID" value="AVD70242.1"/>
    <property type="molecule type" value="Genomic_DNA"/>
</dbReference>
<dbReference type="Gene3D" id="3.10.105.10">
    <property type="entry name" value="Dipeptide-binding Protein, Domain 3"/>
    <property type="match status" value="1"/>
</dbReference>
<keyword evidence="2" id="KW-0812">Transmembrane</keyword>
<feature type="transmembrane region" description="Helical" evidence="2">
    <location>
        <begin position="53"/>
        <end position="70"/>
    </location>
</feature>
<dbReference type="CDD" id="cd08497">
    <property type="entry name" value="MbnE-like"/>
    <property type="match status" value="1"/>
</dbReference>